<organism evidence="2 3">
    <name type="scientific">Halococcus dombrowskii</name>
    <dbReference type="NCBI Taxonomy" id="179637"/>
    <lineage>
        <taxon>Archaea</taxon>
        <taxon>Methanobacteriati</taxon>
        <taxon>Methanobacteriota</taxon>
        <taxon>Stenosarchaea group</taxon>
        <taxon>Halobacteria</taxon>
        <taxon>Halobacteriales</taxon>
        <taxon>Halococcaceae</taxon>
        <taxon>Halococcus</taxon>
    </lineage>
</organism>
<sequence length="147" mass="17021">MSTFKPPVTDRPIEHETISRWGTKMGRDPFAADHPQLQVVFDALDDPECRTIIKRMEEPMTAKELSKDCDVPLSTTYRKLERLADASLIEEQTEVRASGRHTARYALDFEAIHIDLEEDRSLELTIEQPEQTPEKQLSELWAEVRKK</sequence>
<evidence type="ECO:0000256" key="1">
    <source>
        <dbReference type="SAM" id="MobiDB-lite"/>
    </source>
</evidence>
<dbReference type="CDD" id="cd00090">
    <property type="entry name" value="HTH_ARSR"/>
    <property type="match status" value="1"/>
</dbReference>
<evidence type="ECO:0000313" key="3">
    <source>
        <dbReference type="Proteomes" id="UP001500962"/>
    </source>
</evidence>
<reference evidence="2" key="1">
    <citation type="journal article" date="2014" name="Int. J. Syst. Evol. Microbiol.">
        <title>Complete genome sequence of Corynebacterium casei LMG S-19264T (=DSM 44701T), isolated from a smear-ripened cheese.</title>
        <authorList>
            <consortium name="US DOE Joint Genome Institute (JGI-PGF)"/>
            <person name="Walter F."/>
            <person name="Albersmeier A."/>
            <person name="Kalinowski J."/>
            <person name="Ruckert C."/>
        </authorList>
    </citation>
    <scope>NUCLEOTIDE SEQUENCE</scope>
    <source>
        <strain evidence="2">JCM 12289</strain>
    </source>
</reference>
<dbReference type="Proteomes" id="UP001500962">
    <property type="component" value="Unassembled WGS sequence"/>
</dbReference>
<feature type="compositionally biased region" description="Basic and acidic residues" evidence="1">
    <location>
        <begin position="132"/>
        <end position="147"/>
    </location>
</feature>
<dbReference type="Gene3D" id="1.10.10.10">
    <property type="entry name" value="Winged helix-like DNA-binding domain superfamily/Winged helix DNA-binding domain"/>
    <property type="match status" value="1"/>
</dbReference>
<dbReference type="Pfam" id="PF12840">
    <property type="entry name" value="HTH_20"/>
    <property type="match status" value="1"/>
</dbReference>
<feature type="region of interest" description="Disordered" evidence="1">
    <location>
        <begin position="127"/>
        <end position="147"/>
    </location>
</feature>
<proteinExistence type="predicted"/>
<dbReference type="SUPFAM" id="SSF46785">
    <property type="entry name" value="Winged helix' DNA-binding domain"/>
    <property type="match status" value="1"/>
</dbReference>
<name>A0AAV3SGD8_HALDO</name>
<gene>
    <name evidence="2" type="ORF">GCM10008985_14020</name>
</gene>
<protein>
    <submittedName>
        <fullName evidence="2">Helix-turn-helix domain-containing protein</fullName>
    </submittedName>
</protein>
<accession>A0AAV3SGD8</accession>
<dbReference type="EMBL" id="BAAADN010000022">
    <property type="protein sequence ID" value="GAA0458916.1"/>
    <property type="molecule type" value="Genomic_DNA"/>
</dbReference>
<dbReference type="InterPro" id="IPR036388">
    <property type="entry name" value="WH-like_DNA-bd_sf"/>
</dbReference>
<dbReference type="InterPro" id="IPR036390">
    <property type="entry name" value="WH_DNA-bd_sf"/>
</dbReference>
<dbReference type="InterPro" id="IPR011991">
    <property type="entry name" value="ArsR-like_HTH"/>
</dbReference>
<reference evidence="2" key="2">
    <citation type="submission" date="2023-12" db="EMBL/GenBank/DDBJ databases">
        <authorList>
            <person name="Sun Q."/>
            <person name="Inoue M."/>
        </authorList>
    </citation>
    <scope>NUCLEOTIDE SEQUENCE</scope>
    <source>
        <strain evidence="2">JCM 12289</strain>
    </source>
</reference>
<dbReference type="AlphaFoldDB" id="A0AAV3SGD8"/>
<comment type="caution">
    <text evidence="2">The sequence shown here is derived from an EMBL/GenBank/DDBJ whole genome shotgun (WGS) entry which is preliminary data.</text>
</comment>
<evidence type="ECO:0000313" key="2">
    <source>
        <dbReference type="EMBL" id="GAA0458916.1"/>
    </source>
</evidence>